<evidence type="ECO:0000313" key="2">
    <source>
        <dbReference type="Proteomes" id="UP000325315"/>
    </source>
</evidence>
<evidence type="ECO:0000313" key="1">
    <source>
        <dbReference type="EMBL" id="KAA3470146.1"/>
    </source>
</evidence>
<keyword evidence="1" id="KW-0418">Kinase</keyword>
<dbReference type="EMBL" id="SMMG02000006">
    <property type="protein sequence ID" value="KAA3470146.1"/>
    <property type="molecule type" value="Genomic_DNA"/>
</dbReference>
<gene>
    <name evidence="1" type="ORF">EPI10_015877</name>
</gene>
<keyword evidence="2" id="KW-1185">Reference proteome</keyword>
<organism evidence="1 2">
    <name type="scientific">Gossypium australe</name>
    <dbReference type="NCBI Taxonomy" id="47621"/>
    <lineage>
        <taxon>Eukaryota</taxon>
        <taxon>Viridiplantae</taxon>
        <taxon>Streptophyta</taxon>
        <taxon>Embryophyta</taxon>
        <taxon>Tracheophyta</taxon>
        <taxon>Spermatophyta</taxon>
        <taxon>Magnoliopsida</taxon>
        <taxon>eudicotyledons</taxon>
        <taxon>Gunneridae</taxon>
        <taxon>Pentapetalae</taxon>
        <taxon>rosids</taxon>
        <taxon>malvids</taxon>
        <taxon>Malvales</taxon>
        <taxon>Malvaceae</taxon>
        <taxon>Malvoideae</taxon>
        <taxon>Gossypium</taxon>
    </lineage>
</organism>
<dbReference type="Proteomes" id="UP000325315">
    <property type="component" value="Unassembled WGS sequence"/>
</dbReference>
<accession>A0A5B6VM70</accession>
<dbReference type="OrthoDB" id="997500at2759"/>
<dbReference type="AlphaFoldDB" id="A0A5B6VM70"/>
<name>A0A5B6VM70_9ROSI</name>
<reference evidence="2" key="1">
    <citation type="journal article" date="2019" name="Plant Biotechnol. J.">
        <title>Genome sequencing of the Australian wild diploid species Gossypium australe highlights disease resistance and delayed gland morphogenesis.</title>
        <authorList>
            <person name="Cai Y."/>
            <person name="Cai X."/>
            <person name="Wang Q."/>
            <person name="Wang P."/>
            <person name="Zhang Y."/>
            <person name="Cai C."/>
            <person name="Xu Y."/>
            <person name="Wang K."/>
            <person name="Zhou Z."/>
            <person name="Wang C."/>
            <person name="Geng S."/>
            <person name="Li B."/>
            <person name="Dong Q."/>
            <person name="Hou Y."/>
            <person name="Wang H."/>
            <person name="Ai P."/>
            <person name="Liu Z."/>
            <person name="Yi F."/>
            <person name="Sun M."/>
            <person name="An G."/>
            <person name="Cheng J."/>
            <person name="Zhang Y."/>
            <person name="Shi Q."/>
            <person name="Xie Y."/>
            <person name="Shi X."/>
            <person name="Chang Y."/>
            <person name="Huang F."/>
            <person name="Chen Y."/>
            <person name="Hong S."/>
            <person name="Mi L."/>
            <person name="Sun Q."/>
            <person name="Zhang L."/>
            <person name="Zhou B."/>
            <person name="Peng R."/>
            <person name="Zhang X."/>
            <person name="Liu F."/>
        </authorList>
    </citation>
    <scope>NUCLEOTIDE SEQUENCE [LARGE SCALE GENOMIC DNA]</scope>
    <source>
        <strain evidence="2">cv. PA1801</strain>
    </source>
</reference>
<dbReference type="GO" id="GO:0016301">
    <property type="term" value="F:kinase activity"/>
    <property type="evidence" value="ECO:0007669"/>
    <property type="project" value="UniProtKB-KW"/>
</dbReference>
<sequence>MDEDIEVLMILGQPFLATTRTIIDVGNGELVLRVGITHENVLEPYLVQGDRNQGTSEEIMVHLDELDEWRIKVDKNLRTFKNVTKQCHGVHLKRTNKFNINVGDKVLLNNLDP</sequence>
<protein>
    <submittedName>
        <fullName evidence="1">Protein kinase 2B, chloroplastic-like</fullName>
    </submittedName>
</protein>
<comment type="caution">
    <text evidence="1">The sequence shown here is derived from an EMBL/GenBank/DDBJ whole genome shotgun (WGS) entry which is preliminary data.</text>
</comment>
<keyword evidence="1" id="KW-0808">Transferase</keyword>
<proteinExistence type="predicted"/>